<evidence type="ECO:0000313" key="4">
    <source>
        <dbReference type="Proteomes" id="UP000620139"/>
    </source>
</evidence>
<gene>
    <name evidence="3" type="ORF">I7X43_14155</name>
</gene>
<evidence type="ECO:0000256" key="1">
    <source>
        <dbReference type="SAM" id="Coils"/>
    </source>
</evidence>
<comment type="caution">
    <text evidence="3">The sequence shown here is derived from an EMBL/GenBank/DDBJ whole genome shotgun (WGS) entry which is preliminary data.</text>
</comment>
<protein>
    <submittedName>
        <fullName evidence="3">Uncharacterized protein</fullName>
    </submittedName>
</protein>
<name>A0A931NFX2_9BURK</name>
<dbReference type="AlphaFoldDB" id="A0A931NFX2"/>
<dbReference type="InterPro" id="IPR054257">
    <property type="entry name" value="DUF6988"/>
</dbReference>
<dbReference type="Proteomes" id="UP000620139">
    <property type="component" value="Unassembled WGS sequence"/>
</dbReference>
<dbReference type="Pfam" id="PF22491">
    <property type="entry name" value="DUF6988"/>
    <property type="match status" value="1"/>
</dbReference>
<keyword evidence="1" id="KW-0175">Coiled coil</keyword>
<feature type="coiled-coil region" evidence="1">
    <location>
        <begin position="3"/>
        <end position="33"/>
    </location>
</feature>
<feature type="region of interest" description="Disordered" evidence="2">
    <location>
        <begin position="215"/>
        <end position="241"/>
    </location>
</feature>
<feature type="compositionally biased region" description="Polar residues" evidence="2">
    <location>
        <begin position="231"/>
        <end position="241"/>
    </location>
</feature>
<accession>A0A931NFX2</accession>
<evidence type="ECO:0000256" key="2">
    <source>
        <dbReference type="SAM" id="MobiDB-lite"/>
    </source>
</evidence>
<dbReference type="EMBL" id="JAEDAL010000008">
    <property type="protein sequence ID" value="MBH9553986.1"/>
    <property type="molecule type" value="Genomic_DNA"/>
</dbReference>
<proteinExistence type="predicted"/>
<keyword evidence="4" id="KW-1185">Reference proteome</keyword>
<sequence>MAEAQADADLAALERALQRADSLEQALIQALDAENYRPFDQSNRILTSVAAASLAIEHGRAMRVLVAEGMLTAALSLLRVQHEALVRAVWLLYAASDVAIGKLTAPLSKDAEAAANKLPMMADMLKQLEGKPQAVAPLIALRAFKENNAPALNSFVHGGLHALTCSRSGYPVPLLVAALRNGNGLMLMAVMMLAILAGRQPLVHAVSHLQATFSADLPPPMPTTEPPAGISGSTSASNAPV</sequence>
<organism evidence="3 4">
    <name type="scientific">Inhella gelatinilytica</name>
    <dbReference type="NCBI Taxonomy" id="2795030"/>
    <lineage>
        <taxon>Bacteria</taxon>
        <taxon>Pseudomonadati</taxon>
        <taxon>Pseudomonadota</taxon>
        <taxon>Betaproteobacteria</taxon>
        <taxon>Burkholderiales</taxon>
        <taxon>Sphaerotilaceae</taxon>
        <taxon>Inhella</taxon>
    </lineage>
</organism>
<reference evidence="3" key="1">
    <citation type="submission" date="2020-12" db="EMBL/GenBank/DDBJ databases">
        <title>The genome sequence of Inhella sp. 4Y17.</title>
        <authorList>
            <person name="Liu Y."/>
        </authorList>
    </citation>
    <scope>NUCLEOTIDE SEQUENCE</scope>
    <source>
        <strain evidence="3">4Y10</strain>
    </source>
</reference>
<dbReference type="RefSeq" id="WP_198101606.1">
    <property type="nucleotide sequence ID" value="NZ_JAEDAL010000008.1"/>
</dbReference>
<evidence type="ECO:0000313" key="3">
    <source>
        <dbReference type="EMBL" id="MBH9553986.1"/>
    </source>
</evidence>